<dbReference type="EMBL" id="JARGDH010000002">
    <property type="protein sequence ID" value="KAL0275501.1"/>
    <property type="molecule type" value="Genomic_DNA"/>
</dbReference>
<evidence type="ECO:0000256" key="1">
    <source>
        <dbReference type="SAM" id="MobiDB-lite"/>
    </source>
</evidence>
<proteinExistence type="predicted"/>
<dbReference type="AlphaFoldDB" id="A0AAW2I134"/>
<comment type="caution">
    <text evidence="2">The sequence shown here is derived from an EMBL/GenBank/DDBJ whole genome shotgun (WGS) entry which is preliminary data.</text>
</comment>
<evidence type="ECO:0000313" key="2">
    <source>
        <dbReference type="EMBL" id="KAL0275501.1"/>
    </source>
</evidence>
<feature type="compositionally biased region" description="Basic and acidic residues" evidence="1">
    <location>
        <begin position="419"/>
        <end position="428"/>
    </location>
</feature>
<name>A0AAW2I134_9NEOP</name>
<feature type="region of interest" description="Disordered" evidence="1">
    <location>
        <begin position="1"/>
        <end position="29"/>
    </location>
</feature>
<feature type="compositionally biased region" description="Low complexity" evidence="1">
    <location>
        <begin position="372"/>
        <end position="389"/>
    </location>
</feature>
<feature type="compositionally biased region" description="Basic and acidic residues" evidence="1">
    <location>
        <begin position="175"/>
        <end position="189"/>
    </location>
</feature>
<organism evidence="2">
    <name type="scientific">Menopon gallinae</name>
    <name type="common">poultry shaft louse</name>
    <dbReference type="NCBI Taxonomy" id="328185"/>
    <lineage>
        <taxon>Eukaryota</taxon>
        <taxon>Metazoa</taxon>
        <taxon>Ecdysozoa</taxon>
        <taxon>Arthropoda</taxon>
        <taxon>Hexapoda</taxon>
        <taxon>Insecta</taxon>
        <taxon>Pterygota</taxon>
        <taxon>Neoptera</taxon>
        <taxon>Paraneoptera</taxon>
        <taxon>Psocodea</taxon>
        <taxon>Troctomorpha</taxon>
        <taxon>Phthiraptera</taxon>
        <taxon>Amblycera</taxon>
        <taxon>Menoponidae</taxon>
        <taxon>Menopon</taxon>
    </lineage>
</organism>
<sequence length="428" mass="48073">MAGTDRSSPEDPRLCHGPDLGPIRGTSPLTTFAHDVERDLLRAPAEDGFKFESDNSLDIERELNELMGTLTFARDGSEVNLAYERTDPEETAKEPESYWSVQRKKSKSFIERCRFLRNGRERMSMFEFGSRRRSPDADAVVFEPRQPRFVRLACDRSSAVEPRVSSLVSLPARPESAREGRKSESKDSPGRISTRTSCYEEDIDWTWLEEAMKNINEEVEQCALVRSSFARVDAGCQTQSEQSWTEEERMRGGVSAPDPDSTDSCVTSECRAIGISGCCDEDMSGKPIVENNRASGVSSWLRESMRRVRHFNLGEPPRIRSAPPDSLRLPDESVVNVENSERVNSQNEVQQQQQPVRTRTACSRLQRRSQPRSRPTSLPARRPPSAAVPVQSQTEIARPVPLTAPAPEAQENMGYESDSTDRHPSPRG</sequence>
<feature type="region of interest" description="Disordered" evidence="1">
    <location>
        <begin position="339"/>
        <end position="428"/>
    </location>
</feature>
<reference evidence="2" key="1">
    <citation type="journal article" date="2024" name="Gigascience">
        <title>Chromosome-level genome of the poultry shaft louse Menopon gallinae provides insight into the host-switching and adaptive evolution of parasitic lice.</title>
        <authorList>
            <person name="Xu Y."/>
            <person name="Ma L."/>
            <person name="Liu S."/>
            <person name="Liang Y."/>
            <person name="Liu Q."/>
            <person name="He Z."/>
            <person name="Tian L."/>
            <person name="Duan Y."/>
            <person name="Cai W."/>
            <person name="Li H."/>
            <person name="Song F."/>
        </authorList>
    </citation>
    <scope>NUCLEOTIDE SEQUENCE</scope>
    <source>
        <strain evidence="2">Cailab_2023a</strain>
    </source>
</reference>
<feature type="region of interest" description="Disordered" evidence="1">
    <location>
        <begin position="240"/>
        <end position="264"/>
    </location>
</feature>
<feature type="compositionally biased region" description="Low complexity" evidence="1">
    <location>
        <begin position="339"/>
        <end position="354"/>
    </location>
</feature>
<feature type="region of interest" description="Disordered" evidence="1">
    <location>
        <begin position="164"/>
        <end position="194"/>
    </location>
</feature>
<dbReference type="EMBL" id="JARGDH010000002">
    <property type="protein sequence ID" value="KAL0275502.1"/>
    <property type="molecule type" value="Genomic_DNA"/>
</dbReference>
<protein>
    <submittedName>
        <fullName evidence="2">Uncharacterized protein</fullName>
    </submittedName>
</protein>
<feature type="compositionally biased region" description="Basic and acidic residues" evidence="1">
    <location>
        <begin position="7"/>
        <end position="16"/>
    </location>
</feature>
<gene>
    <name evidence="2" type="ORF">PYX00_003331</name>
</gene>
<accession>A0AAW2I134</accession>